<accession>A0A4R6KKW7</accession>
<evidence type="ECO:0000313" key="2">
    <source>
        <dbReference type="Proteomes" id="UP000295388"/>
    </source>
</evidence>
<dbReference type="InterPro" id="IPR008929">
    <property type="entry name" value="Chondroitin_lyas"/>
</dbReference>
<evidence type="ECO:0000313" key="1">
    <source>
        <dbReference type="EMBL" id="TDO51396.1"/>
    </source>
</evidence>
<gene>
    <name evidence="1" type="ORF">EV643_103133</name>
</gene>
<proteinExistence type="predicted"/>
<comment type="caution">
    <text evidence="1">The sequence shown here is derived from an EMBL/GenBank/DDBJ whole genome shotgun (WGS) entry which is preliminary data.</text>
</comment>
<sequence length="616" mass="68309">MSLLQRWQALDPATRTAAIGAARDRAGIPDLRDRACWESRDRVATDSILAEASADLERPWPHTLLSDFARYWRDGVRTAYEDEARKLTRRTSAAVLAAALTGDEIYVDAAADGLLLLCEQTTWCWAAHESFATAKGEVLADPAQPYLDLGAAETVAVLAWADLVLAPALDERVPGLRRRLREETRRRVLRPFLTDRRWHWLGLDGHLHNWNPWIHGHVLAASLFLETDPEIQTEAVDLVVEGLDRYLGALPADGGCDEGYSYWWNGPARLASALELLDRVTDHEFAPWTCMPLAELARYPQRMTLGGGWYVNVGDGPAHHDPKQPWQILHTWGRRIGDAEVVAQAAAHRHEPLSPDAGLGRALVALLDDEWWSAVPASSPLPRSTWLSNVQLLVAREQAAGVDGLTLAVKGGHNDENHNHNDVGSFIAALDATPVLIDLGQPTYTAISFSDRRYEQWVVRSEWHNLPVVAGQEQPPGARWRATDVAVRREEAFDSLELSLAEAYPSGGLKRSATLDRSAQEIRIVDEWDEGVRVEEHFVIGGEPTAHAPGELLVKTLSGGLARLSWDPALGTGRLERRPVNDDLLEGVWGPYVHRLIIDTDGTTFELKFTRGSTHD</sequence>
<dbReference type="AlphaFoldDB" id="A0A4R6KKW7"/>
<name>A0A4R6KKW7_9ACTN</name>
<dbReference type="Gene3D" id="2.70.98.70">
    <property type="match status" value="1"/>
</dbReference>
<dbReference type="SUPFAM" id="SSF48230">
    <property type="entry name" value="Chondroitin AC/alginate lyase"/>
    <property type="match status" value="1"/>
</dbReference>
<protein>
    <submittedName>
        <fullName evidence="1">Heparinase II/III-like protein</fullName>
    </submittedName>
</protein>
<reference evidence="1 2" key="1">
    <citation type="submission" date="2019-03" db="EMBL/GenBank/DDBJ databases">
        <title>Genomic Encyclopedia of Type Strains, Phase III (KMG-III): the genomes of soil and plant-associated and newly described type strains.</title>
        <authorList>
            <person name="Whitman W."/>
        </authorList>
    </citation>
    <scope>NUCLEOTIDE SEQUENCE [LARGE SCALE GENOMIC DNA]</scope>
    <source>
        <strain evidence="1 2">VKM Ac-2527</strain>
    </source>
</reference>
<keyword evidence="2" id="KW-1185">Reference proteome</keyword>
<dbReference type="RefSeq" id="WP_133799350.1">
    <property type="nucleotide sequence ID" value="NZ_SNWQ01000003.1"/>
</dbReference>
<dbReference type="Gene3D" id="1.50.10.100">
    <property type="entry name" value="Chondroitin AC/alginate lyase"/>
    <property type="match status" value="1"/>
</dbReference>
<dbReference type="Proteomes" id="UP000295388">
    <property type="component" value="Unassembled WGS sequence"/>
</dbReference>
<dbReference type="OrthoDB" id="9793856at2"/>
<dbReference type="EMBL" id="SNWQ01000003">
    <property type="protein sequence ID" value="TDO51396.1"/>
    <property type="molecule type" value="Genomic_DNA"/>
</dbReference>
<organism evidence="1 2">
    <name type="scientific">Kribbella caucasensis</name>
    <dbReference type="NCBI Taxonomy" id="2512215"/>
    <lineage>
        <taxon>Bacteria</taxon>
        <taxon>Bacillati</taxon>
        <taxon>Actinomycetota</taxon>
        <taxon>Actinomycetes</taxon>
        <taxon>Propionibacteriales</taxon>
        <taxon>Kribbellaceae</taxon>
        <taxon>Kribbella</taxon>
    </lineage>
</organism>